<feature type="domain" description="AMP-binding enzyme C-terminal" evidence="7">
    <location>
        <begin position="457"/>
        <end position="530"/>
    </location>
</feature>
<evidence type="ECO:0000256" key="3">
    <source>
        <dbReference type="SAM" id="MobiDB-lite"/>
    </source>
</evidence>
<feature type="domain" description="Thioester reductase (TE)" evidence="6">
    <location>
        <begin position="678"/>
        <end position="915"/>
    </location>
</feature>
<dbReference type="AlphaFoldDB" id="A0A418N111"/>
<evidence type="ECO:0000259" key="4">
    <source>
        <dbReference type="Pfam" id="PF00501"/>
    </source>
</evidence>
<dbReference type="InterPro" id="IPR045851">
    <property type="entry name" value="AMP-bd_C_sf"/>
</dbReference>
<feature type="region of interest" description="Disordered" evidence="3">
    <location>
        <begin position="1"/>
        <end position="31"/>
    </location>
</feature>
<dbReference type="CDD" id="cd12117">
    <property type="entry name" value="A_NRPS_Srf_like"/>
    <property type="match status" value="1"/>
</dbReference>
<dbReference type="Gene3D" id="2.30.38.10">
    <property type="entry name" value="Luciferase, Domain 3"/>
    <property type="match status" value="1"/>
</dbReference>
<proteinExistence type="predicted"/>
<dbReference type="Pfam" id="PF07993">
    <property type="entry name" value="NAD_binding_4"/>
    <property type="match status" value="1"/>
</dbReference>
<dbReference type="CDD" id="cd05235">
    <property type="entry name" value="SDR_e1"/>
    <property type="match status" value="1"/>
</dbReference>
<dbReference type="Gene3D" id="1.10.1200.10">
    <property type="entry name" value="ACP-like"/>
    <property type="match status" value="1"/>
</dbReference>
<dbReference type="Pfam" id="PF00550">
    <property type="entry name" value="PP-binding"/>
    <property type="match status" value="1"/>
</dbReference>
<dbReference type="InterPro" id="IPR013120">
    <property type="entry name" value="FAR_NAD-bd"/>
</dbReference>
<dbReference type="Gene3D" id="3.40.50.980">
    <property type="match status" value="2"/>
</dbReference>
<dbReference type="InterPro" id="IPR036291">
    <property type="entry name" value="NAD(P)-bd_dom_sf"/>
</dbReference>
<gene>
    <name evidence="8" type="ORF">D2L64_02215</name>
</gene>
<evidence type="ECO:0000259" key="6">
    <source>
        <dbReference type="Pfam" id="PF07993"/>
    </source>
</evidence>
<evidence type="ECO:0000313" key="9">
    <source>
        <dbReference type="Proteomes" id="UP000283832"/>
    </source>
</evidence>
<keyword evidence="1" id="KW-0596">Phosphopantetheine</keyword>
<dbReference type="InterPro" id="IPR010071">
    <property type="entry name" value="AA_adenyl_dom"/>
</dbReference>
<feature type="domain" description="AMP-dependent synthetase/ligase" evidence="4">
    <location>
        <begin position="55"/>
        <end position="399"/>
    </location>
</feature>
<dbReference type="InterPro" id="IPR036736">
    <property type="entry name" value="ACP-like_sf"/>
</dbReference>
<protein>
    <submittedName>
        <fullName evidence="8">Amino acid adenylation domain-containing protein</fullName>
    </submittedName>
</protein>
<dbReference type="InterPro" id="IPR010080">
    <property type="entry name" value="Thioester_reductase-like_dom"/>
</dbReference>
<feature type="domain" description="Carrier" evidence="5">
    <location>
        <begin position="566"/>
        <end position="607"/>
    </location>
</feature>
<name>A0A418N111_9ACTN</name>
<evidence type="ECO:0000256" key="1">
    <source>
        <dbReference type="ARBA" id="ARBA00022450"/>
    </source>
</evidence>
<reference evidence="8 9" key="1">
    <citation type="submission" date="2018-08" db="EMBL/GenBank/DDBJ databases">
        <title>Jishengella sp. nov., isolated from a root of Azadirachta indica A. Juss. var. siamensis Valenton.</title>
        <authorList>
            <person name="Kuncharoen N."/>
            <person name="Tanasupawat S."/>
            <person name="Kudo T."/>
            <person name="Ohkuma M."/>
        </authorList>
    </citation>
    <scope>NUCLEOTIDE SEQUENCE [LARGE SCALE GENOMIC DNA]</scope>
    <source>
        <strain evidence="8 9">AZ1-13</strain>
    </source>
</reference>
<evidence type="ECO:0000259" key="5">
    <source>
        <dbReference type="Pfam" id="PF00550"/>
    </source>
</evidence>
<evidence type="ECO:0000256" key="2">
    <source>
        <dbReference type="ARBA" id="ARBA00022553"/>
    </source>
</evidence>
<dbReference type="InterPro" id="IPR009081">
    <property type="entry name" value="PP-bd_ACP"/>
</dbReference>
<dbReference type="Gene3D" id="3.30.300.30">
    <property type="match status" value="1"/>
</dbReference>
<dbReference type="NCBIfam" id="TIGR01733">
    <property type="entry name" value="AA-adenyl-dom"/>
    <property type="match status" value="1"/>
</dbReference>
<dbReference type="SUPFAM" id="SSF51735">
    <property type="entry name" value="NAD(P)-binding Rossmann-fold domains"/>
    <property type="match status" value="1"/>
</dbReference>
<keyword evidence="2" id="KW-0597">Phosphoprotein</keyword>
<dbReference type="Proteomes" id="UP000283832">
    <property type="component" value="Unassembled WGS sequence"/>
</dbReference>
<dbReference type="SUPFAM" id="SSF47336">
    <property type="entry name" value="ACP-like"/>
    <property type="match status" value="1"/>
</dbReference>
<accession>A0A418N111</accession>
<dbReference type="NCBIfam" id="TIGR01746">
    <property type="entry name" value="Thioester-redct"/>
    <property type="match status" value="1"/>
</dbReference>
<dbReference type="SUPFAM" id="SSF56801">
    <property type="entry name" value="Acetyl-CoA synthetase-like"/>
    <property type="match status" value="1"/>
</dbReference>
<dbReference type="EMBL" id="QXEC01000001">
    <property type="protein sequence ID" value="RIV41522.1"/>
    <property type="molecule type" value="Genomic_DNA"/>
</dbReference>
<evidence type="ECO:0000313" key="8">
    <source>
        <dbReference type="EMBL" id="RIV41522.1"/>
    </source>
</evidence>
<sequence>MSTDDEARSGRMAGETSRGDTSAGSPLDSDQHLRRRAANDTMTDPPVAGTVDGLFDRIARRTPAAEAVRATGVSWTYERLRVTAERIGAALASLGVTRGAVVGLIGHRSAEACAAMLGVLKAGAAYLPLDDRLPSARLRRMTDTARPVVAIRLPSSRAVLDDMVRCVDYPALAAHHCVTPPHSAHSGADPAYLMFTSGTAGRPKAVVVPHRAVLRTAVDNLFLELGPGDRMMHGATISFDAATLELWLPLLNGASVLVVDNETLLSALEFQRWLAENEPTAVFLTTGILHQLAHDRPGIFAGLPHLLTGGEALNPRLVRRILQHGPPGRFVNAYGPTEATVLATTHTITAVAEDATAVPIGLPIGNTSCLVLSADGSPVPPGVEGELHIGGAGLALGYLGDDEQTARSFVTVLLDGVPQQLYRTGDLACRDDDGVLHFRGRRDHQVKVRGNRLELDEIRQALNTHEAVTDSALVTVEDAVSRHVVAYYTCTDPAPDMAGLRRHLARDLPRYAIPSAFHRLAVLPLTPTGKVDLDRLRQLAATTARPTERTGLPNSDDIAARVAHSWSLVLPQGDPASDEDFFGQGGDSLRAAQLINRIVTTLKIDLTQSRPLLHRLLADPRLPSFTGAVSDAVSGTLDTEETDEADRWQRDLYLHPTVRQRGPAAAAPSQRAPRRILLTGATGFFGSYLLRGILQHTGADVVCLARADDDDHALARVHDAQRRYGHPGTLPRARVTAVAGDLRRRHLGWSDVRWRELTGTVDAIHHSAAHVNFVYPYEELRPTNVDGVRNLIEFAMSGRDVPFHYVSTIAVLAGFGSAGIRHVGEDQPLEHFGRLSMGYPESKWVAEQLLRRAAADGLPVVVHRPYEITGDSSTGVWNTEAAICALFKAIVEMGSAPDIDLPLDFVPADYLAAAITFLTGSRGSAGRTYHLTNPRPGRLADMIDRMRARGYRITVTRYDQWVKELVDFVDARPRHPIAAFVPIFTLPAAARDFTVKELYTHNVFPQAGRSHADRDLVDLPVTCPATDAAMLDRYLDYFARVGFLGNPPGWCQ</sequence>
<dbReference type="InterPro" id="IPR025110">
    <property type="entry name" value="AMP-bd_C"/>
</dbReference>
<evidence type="ECO:0000259" key="7">
    <source>
        <dbReference type="Pfam" id="PF13193"/>
    </source>
</evidence>
<dbReference type="PANTHER" id="PTHR44845">
    <property type="entry name" value="CARRIER DOMAIN-CONTAINING PROTEIN"/>
    <property type="match status" value="1"/>
</dbReference>
<dbReference type="PANTHER" id="PTHR44845:SF6">
    <property type="entry name" value="BETA-ALANINE-ACTIVATING ENZYME"/>
    <property type="match status" value="1"/>
</dbReference>
<keyword evidence="9" id="KW-1185">Reference proteome</keyword>
<dbReference type="Gene3D" id="3.40.50.720">
    <property type="entry name" value="NAD(P)-binding Rossmann-like Domain"/>
    <property type="match status" value="1"/>
</dbReference>
<organism evidence="8 9">
    <name type="scientific">Micromonospora radicis</name>
    <dbReference type="NCBI Taxonomy" id="1894971"/>
    <lineage>
        <taxon>Bacteria</taxon>
        <taxon>Bacillati</taxon>
        <taxon>Actinomycetota</taxon>
        <taxon>Actinomycetes</taxon>
        <taxon>Micromonosporales</taxon>
        <taxon>Micromonosporaceae</taxon>
        <taxon>Micromonospora</taxon>
    </lineage>
</organism>
<dbReference type="Pfam" id="PF13193">
    <property type="entry name" value="AMP-binding_C"/>
    <property type="match status" value="1"/>
</dbReference>
<dbReference type="InterPro" id="IPR000873">
    <property type="entry name" value="AMP-dep_synth/lig_dom"/>
</dbReference>
<comment type="caution">
    <text evidence="8">The sequence shown here is derived from an EMBL/GenBank/DDBJ whole genome shotgun (WGS) entry which is preliminary data.</text>
</comment>
<dbReference type="Pfam" id="PF00501">
    <property type="entry name" value="AMP-binding"/>
    <property type="match status" value="1"/>
</dbReference>